<name>A0A9P9FBI1_9HYPO</name>
<comment type="caution">
    <text evidence="1">The sequence shown here is derived from an EMBL/GenBank/DDBJ whole genome shotgun (WGS) entry which is preliminary data.</text>
</comment>
<dbReference type="InterPro" id="IPR051678">
    <property type="entry name" value="AGP_Transferase"/>
</dbReference>
<proteinExistence type="predicted"/>
<dbReference type="PANTHER" id="PTHR21310">
    <property type="entry name" value="AMINOGLYCOSIDE PHOSPHOTRANSFERASE-RELATED-RELATED"/>
    <property type="match status" value="1"/>
</dbReference>
<gene>
    <name evidence="1" type="ORF">B0J13DRAFT_650261</name>
</gene>
<reference evidence="1" key="1">
    <citation type="journal article" date="2021" name="Nat. Commun.">
        <title>Genetic determinants of endophytism in the Arabidopsis root mycobiome.</title>
        <authorList>
            <person name="Mesny F."/>
            <person name="Miyauchi S."/>
            <person name="Thiergart T."/>
            <person name="Pickel B."/>
            <person name="Atanasova L."/>
            <person name="Karlsson M."/>
            <person name="Huettel B."/>
            <person name="Barry K.W."/>
            <person name="Haridas S."/>
            <person name="Chen C."/>
            <person name="Bauer D."/>
            <person name="Andreopoulos W."/>
            <person name="Pangilinan J."/>
            <person name="LaButti K."/>
            <person name="Riley R."/>
            <person name="Lipzen A."/>
            <person name="Clum A."/>
            <person name="Drula E."/>
            <person name="Henrissat B."/>
            <person name="Kohler A."/>
            <person name="Grigoriev I.V."/>
            <person name="Martin F.M."/>
            <person name="Hacquard S."/>
        </authorList>
    </citation>
    <scope>NUCLEOTIDE SEQUENCE</scope>
    <source>
        <strain evidence="1">MPI-CAGE-AT-0021</strain>
    </source>
</reference>
<dbReference type="OrthoDB" id="5412996at2759"/>
<evidence type="ECO:0008006" key="3">
    <source>
        <dbReference type="Google" id="ProtNLM"/>
    </source>
</evidence>
<sequence>MPSKATAFLPHMFKAEANAEDECRAWICQLIDARDEVVAFVDARLYGKGTGDFHIGFRGHRPSVLIHFAKPGHAKWQWRTKKAMNEVHIIQYLRQHTTIPLPYIPCWGLTEESPRQLGSFIIMDFIAGARLSTFLKQSTKDEDAEMVLNPAFRDETLYTIHNQLADCILQISRLEFSLIGAISKDASETWAVTNRPLTYDINELATGTGYSVAQLPTAPFHRTSNFFQSVSNQRLFHLETQQSLAKDEADVRRRFIARHRFKQPIPEYGINGGNPFKVFCNDMQPAHMLTGLKTLQIAPNLNFEFTDSMPASPTYGSIEIATCFRKVDSQLALEPQVICLINAKRTS</sequence>
<dbReference type="PANTHER" id="PTHR21310:SF37">
    <property type="entry name" value="AMINOGLYCOSIDE PHOSPHOTRANSFERASE DOMAIN-CONTAINING PROTEIN"/>
    <property type="match status" value="1"/>
</dbReference>
<protein>
    <recommendedName>
        <fullName evidence="3">Aminoglycoside phosphotransferase domain-containing protein</fullName>
    </recommendedName>
</protein>
<evidence type="ECO:0000313" key="2">
    <source>
        <dbReference type="Proteomes" id="UP000717696"/>
    </source>
</evidence>
<dbReference type="EMBL" id="JAGMUU010000003">
    <property type="protein sequence ID" value="KAH7157659.1"/>
    <property type="molecule type" value="Genomic_DNA"/>
</dbReference>
<accession>A0A9P9FBI1</accession>
<organism evidence="1 2">
    <name type="scientific">Dactylonectria estremocensis</name>
    <dbReference type="NCBI Taxonomy" id="1079267"/>
    <lineage>
        <taxon>Eukaryota</taxon>
        <taxon>Fungi</taxon>
        <taxon>Dikarya</taxon>
        <taxon>Ascomycota</taxon>
        <taxon>Pezizomycotina</taxon>
        <taxon>Sordariomycetes</taxon>
        <taxon>Hypocreomycetidae</taxon>
        <taxon>Hypocreales</taxon>
        <taxon>Nectriaceae</taxon>
        <taxon>Dactylonectria</taxon>
    </lineage>
</organism>
<keyword evidence="2" id="KW-1185">Reference proteome</keyword>
<dbReference type="Proteomes" id="UP000717696">
    <property type="component" value="Unassembled WGS sequence"/>
</dbReference>
<evidence type="ECO:0000313" key="1">
    <source>
        <dbReference type="EMBL" id="KAH7157659.1"/>
    </source>
</evidence>
<dbReference type="AlphaFoldDB" id="A0A9P9FBI1"/>